<dbReference type="SUPFAM" id="SSF48019">
    <property type="entry name" value="post-AAA+ oligomerization domain-like"/>
    <property type="match status" value="1"/>
</dbReference>
<keyword evidence="3" id="KW-0067">ATP-binding</keyword>
<evidence type="ECO:0000313" key="6">
    <source>
        <dbReference type="EMBL" id="MFC4335597.1"/>
    </source>
</evidence>
<comment type="caution">
    <text evidence="6">The sequence shown here is derived from an EMBL/GenBank/DDBJ whole genome shotgun (WGS) entry which is preliminary data.</text>
</comment>
<evidence type="ECO:0000256" key="3">
    <source>
        <dbReference type="ARBA" id="ARBA00022840"/>
    </source>
</evidence>
<dbReference type="Gene3D" id="1.10.3710.10">
    <property type="entry name" value="DNA polymerase III clamp loader subunits, C-terminal domain"/>
    <property type="match status" value="1"/>
</dbReference>
<dbReference type="EMBL" id="JBHSDK010000014">
    <property type="protein sequence ID" value="MFC4335597.1"/>
    <property type="molecule type" value="Genomic_DNA"/>
</dbReference>
<dbReference type="InterPro" id="IPR051314">
    <property type="entry name" value="AAA_ATPase_RarA/MGS1/WRNIP1"/>
</dbReference>
<dbReference type="InterPro" id="IPR008921">
    <property type="entry name" value="DNA_pol3_clamp-load_cplx_C"/>
</dbReference>
<reference evidence="7" key="1">
    <citation type="journal article" date="2019" name="Int. J. Syst. Evol. Microbiol.">
        <title>The Global Catalogue of Microorganisms (GCM) 10K type strain sequencing project: providing services to taxonomists for standard genome sequencing and annotation.</title>
        <authorList>
            <consortium name="The Broad Institute Genomics Platform"/>
            <consortium name="The Broad Institute Genome Sequencing Center for Infectious Disease"/>
            <person name="Wu L."/>
            <person name="Ma J."/>
        </authorList>
    </citation>
    <scope>NUCLEOTIDE SEQUENCE [LARGE SCALE GENOMIC DNA]</scope>
    <source>
        <strain evidence="7">IBRC-M 10908</strain>
    </source>
</reference>
<gene>
    <name evidence="6" type="ORF">ACFPET_10340</name>
</gene>
<evidence type="ECO:0000256" key="2">
    <source>
        <dbReference type="ARBA" id="ARBA00022741"/>
    </source>
</evidence>
<evidence type="ECO:0000256" key="4">
    <source>
        <dbReference type="SAM" id="MobiDB-lite"/>
    </source>
</evidence>
<dbReference type="InterPro" id="IPR021886">
    <property type="entry name" value="MgsA_C"/>
</dbReference>
<name>A0ABV8TYS2_9ACTN</name>
<dbReference type="RefSeq" id="WP_380620649.1">
    <property type="nucleotide sequence ID" value="NZ_JBHSDK010000014.1"/>
</dbReference>
<dbReference type="SUPFAM" id="SSF52540">
    <property type="entry name" value="P-loop containing nucleoside triphosphate hydrolases"/>
    <property type="match status" value="1"/>
</dbReference>
<dbReference type="Pfam" id="PF16193">
    <property type="entry name" value="AAA_assoc_2"/>
    <property type="match status" value="1"/>
</dbReference>
<evidence type="ECO:0000259" key="5">
    <source>
        <dbReference type="SMART" id="SM00382"/>
    </source>
</evidence>
<comment type="similarity">
    <text evidence="1">Belongs to the AAA ATPase family. RarA/MGS1/WRNIP1 subfamily.</text>
</comment>
<dbReference type="Gene3D" id="1.10.8.60">
    <property type="match status" value="1"/>
</dbReference>
<dbReference type="Proteomes" id="UP001595823">
    <property type="component" value="Unassembled WGS sequence"/>
</dbReference>
<dbReference type="Gene3D" id="1.20.272.10">
    <property type="match status" value="1"/>
</dbReference>
<sequence>MRPAGIDELVGQGHLLGPGSPLRQIVEGRQMMSVILWGPPGSGKTTIANLVARAGDRRFQSMSALNSGVKEVRSAIEEARRNRRTGGPQTILFIDEIHRFTKTQQDSLLGAVEDRTITLLAATTENPYFSVVAPLLSRCVLLTLHELTAEDIAGVVRRAAADPRGLDGEHGLSEEALEHLVRMASGDARKALTALEAAAASASAEGREEISLELVEAALDTAAVRYDRDGDSHYDVASAFIKSMRGSDVDASLHYLARMIVAGEDPRFIARRLIIFASEDIGMADPTALQTAVAASTAVERVGLPEAQINLGHAVVHMATAPKSNAACEGIFAALADVRAGKIGPVPSDLRDSHYSGSKKLGHGTGYKYPHSDPKGVVEQRYAPDAVRGKDYYRPKRHGAEAAIADRLDKLRRIIRGG</sequence>
<dbReference type="CDD" id="cd18139">
    <property type="entry name" value="HLD_clamp_RarA"/>
    <property type="match status" value="1"/>
</dbReference>
<protein>
    <submittedName>
        <fullName evidence="6">Replication-associated recombination protein A</fullName>
    </submittedName>
</protein>
<dbReference type="Pfam" id="PF00004">
    <property type="entry name" value="AAA"/>
    <property type="match status" value="1"/>
</dbReference>
<dbReference type="InterPro" id="IPR027417">
    <property type="entry name" value="P-loop_NTPase"/>
</dbReference>
<dbReference type="PANTHER" id="PTHR13779">
    <property type="entry name" value="WERNER HELICASE-INTERACTING PROTEIN 1 FAMILY MEMBER"/>
    <property type="match status" value="1"/>
</dbReference>
<dbReference type="SMART" id="SM00382">
    <property type="entry name" value="AAA"/>
    <property type="match status" value="1"/>
</dbReference>
<dbReference type="Pfam" id="PF12002">
    <property type="entry name" value="MgsA_C"/>
    <property type="match status" value="1"/>
</dbReference>
<organism evidence="6 7">
    <name type="scientific">Salininema proteolyticum</name>
    <dbReference type="NCBI Taxonomy" id="1607685"/>
    <lineage>
        <taxon>Bacteria</taxon>
        <taxon>Bacillati</taxon>
        <taxon>Actinomycetota</taxon>
        <taxon>Actinomycetes</taxon>
        <taxon>Glycomycetales</taxon>
        <taxon>Glycomycetaceae</taxon>
        <taxon>Salininema</taxon>
    </lineage>
</organism>
<keyword evidence="2" id="KW-0547">Nucleotide-binding</keyword>
<dbReference type="CDD" id="cd00009">
    <property type="entry name" value="AAA"/>
    <property type="match status" value="1"/>
</dbReference>
<dbReference type="InterPro" id="IPR032423">
    <property type="entry name" value="AAA_assoc_2"/>
</dbReference>
<dbReference type="InterPro" id="IPR003593">
    <property type="entry name" value="AAA+_ATPase"/>
</dbReference>
<dbReference type="Gene3D" id="3.40.50.300">
    <property type="entry name" value="P-loop containing nucleotide triphosphate hydrolases"/>
    <property type="match status" value="1"/>
</dbReference>
<feature type="domain" description="AAA+ ATPase" evidence="5">
    <location>
        <begin position="30"/>
        <end position="150"/>
    </location>
</feature>
<proteinExistence type="inferred from homology"/>
<evidence type="ECO:0000256" key="1">
    <source>
        <dbReference type="ARBA" id="ARBA00008959"/>
    </source>
</evidence>
<feature type="region of interest" description="Disordered" evidence="4">
    <location>
        <begin position="349"/>
        <end position="375"/>
    </location>
</feature>
<keyword evidence="7" id="KW-1185">Reference proteome</keyword>
<dbReference type="InterPro" id="IPR003959">
    <property type="entry name" value="ATPase_AAA_core"/>
</dbReference>
<evidence type="ECO:0000313" key="7">
    <source>
        <dbReference type="Proteomes" id="UP001595823"/>
    </source>
</evidence>
<accession>A0ABV8TYS2</accession>
<dbReference type="PANTHER" id="PTHR13779:SF7">
    <property type="entry name" value="ATPASE WRNIP1"/>
    <property type="match status" value="1"/>
</dbReference>